<evidence type="ECO:0000256" key="3">
    <source>
        <dbReference type="ARBA" id="ARBA00022840"/>
    </source>
</evidence>
<dbReference type="PROSITE" id="PS00211">
    <property type="entry name" value="ABC_TRANSPORTER_1"/>
    <property type="match status" value="1"/>
</dbReference>
<evidence type="ECO:0000259" key="4">
    <source>
        <dbReference type="PROSITE" id="PS50893"/>
    </source>
</evidence>
<dbReference type="PANTHER" id="PTHR42939">
    <property type="entry name" value="ABC TRANSPORTER ATP-BINDING PROTEIN ALBC-RELATED"/>
    <property type="match status" value="1"/>
</dbReference>
<dbReference type="InterPro" id="IPR027417">
    <property type="entry name" value="P-loop_NTPase"/>
</dbReference>
<name>A0A2G3DZU2_9FIRM</name>
<dbReference type="GO" id="GO:0016887">
    <property type="term" value="F:ATP hydrolysis activity"/>
    <property type="evidence" value="ECO:0007669"/>
    <property type="project" value="InterPro"/>
</dbReference>
<keyword evidence="3 5" id="KW-0067">ATP-binding</keyword>
<evidence type="ECO:0000256" key="1">
    <source>
        <dbReference type="ARBA" id="ARBA00022448"/>
    </source>
</evidence>
<accession>A0A2G3DZU2</accession>
<gene>
    <name evidence="5" type="ORF">CSX02_12525</name>
</gene>
<reference evidence="5 6" key="2">
    <citation type="submission" date="2017-10" db="EMBL/GenBank/DDBJ databases">
        <authorList>
            <person name="Banno H."/>
            <person name="Chua N.-H."/>
        </authorList>
    </citation>
    <scope>NUCLEOTIDE SEQUENCE [LARGE SCALE GENOMIC DNA]</scope>
    <source>
        <strain evidence="5 6">JK623</strain>
    </source>
</reference>
<reference evidence="5 6" key="1">
    <citation type="submission" date="2017-10" db="EMBL/GenBank/DDBJ databases">
        <title>Resolving the taxonomy of Roseburia spp., Eubacterium rectale and Agathobacter spp. through phylogenomic analysis.</title>
        <authorList>
            <person name="Sheridan P.O."/>
            <person name="Walker A.W."/>
            <person name="Duncan S.H."/>
            <person name="Scott K.P."/>
            <person name="Toole P.W.O."/>
            <person name="Luis P."/>
            <person name="Flint H.J."/>
        </authorList>
    </citation>
    <scope>NUCLEOTIDE SEQUENCE [LARGE SCALE GENOMIC DNA]</scope>
    <source>
        <strain evidence="5 6">JK623</strain>
    </source>
</reference>
<dbReference type="RefSeq" id="WP_031543648.1">
    <property type="nucleotide sequence ID" value="NZ_JANSWH010000041.1"/>
</dbReference>
<dbReference type="CDD" id="cd03230">
    <property type="entry name" value="ABC_DR_subfamily_A"/>
    <property type="match status" value="1"/>
</dbReference>
<evidence type="ECO:0000313" key="5">
    <source>
        <dbReference type="EMBL" id="PHU36400.1"/>
    </source>
</evidence>
<dbReference type="InterPro" id="IPR003439">
    <property type="entry name" value="ABC_transporter-like_ATP-bd"/>
</dbReference>
<proteinExistence type="predicted"/>
<organism evidence="5 6">
    <name type="scientific">Agathobacter ruminis</name>
    <dbReference type="NCBI Taxonomy" id="1712665"/>
    <lineage>
        <taxon>Bacteria</taxon>
        <taxon>Bacillati</taxon>
        <taxon>Bacillota</taxon>
        <taxon>Clostridia</taxon>
        <taxon>Lachnospirales</taxon>
        <taxon>Lachnospiraceae</taxon>
        <taxon>Agathobacter</taxon>
    </lineage>
</organism>
<evidence type="ECO:0000256" key="2">
    <source>
        <dbReference type="ARBA" id="ARBA00022741"/>
    </source>
</evidence>
<dbReference type="Gene3D" id="3.40.50.300">
    <property type="entry name" value="P-loop containing nucleotide triphosphate hydrolases"/>
    <property type="match status" value="1"/>
</dbReference>
<evidence type="ECO:0000313" key="6">
    <source>
        <dbReference type="Proteomes" id="UP000224563"/>
    </source>
</evidence>
<dbReference type="GO" id="GO:0005524">
    <property type="term" value="F:ATP binding"/>
    <property type="evidence" value="ECO:0007669"/>
    <property type="project" value="UniProtKB-KW"/>
</dbReference>
<feature type="domain" description="ABC transporter" evidence="4">
    <location>
        <begin position="4"/>
        <end position="233"/>
    </location>
</feature>
<keyword evidence="1" id="KW-0813">Transport</keyword>
<dbReference type="AlphaFoldDB" id="A0A2G3DZU2"/>
<keyword evidence="6" id="KW-1185">Reference proteome</keyword>
<dbReference type="EMBL" id="PDYG01000134">
    <property type="protein sequence ID" value="PHU36400.1"/>
    <property type="molecule type" value="Genomic_DNA"/>
</dbReference>
<dbReference type="Pfam" id="PF00005">
    <property type="entry name" value="ABC_tran"/>
    <property type="match status" value="1"/>
</dbReference>
<protein>
    <submittedName>
        <fullName evidence="5">ABC transporter ATP-binding protein</fullName>
    </submittedName>
</protein>
<dbReference type="InterPro" id="IPR017871">
    <property type="entry name" value="ABC_transporter-like_CS"/>
</dbReference>
<dbReference type="InterPro" id="IPR051782">
    <property type="entry name" value="ABC_Transporter_VariousFunc"/>
</dbReference>
<comment type="caution">
    <text evidence="5">The sequence shown here is derived from an EMBL/GenBank/DDBJ whole genome shotgun (WGS) entry which is preliminary data.</text>
</comment>
<keyword evidence="2" id="KW-0547">Nucleotide-binding</keyword>
<dbReference type="InterPro" id="IPR003593">
    <property type="entry name" value="AAA+_ATPase"/>
</dbReference>
<dbReference type="PANTHER" id="PTHR42939:SF1">
    <property type="entry name" value="ABC TRANSPORTER ATP-BINDING PROTEIN ALBC-RELATED"/>
    <property type="match status" value="1"/>
</dbReference>
<sequence>MATLVCENIVKNYKDKKVLEGVNLEIEQGKIYGLIGRNGVGKTTLLSIMTAQNPATSGQVYCDGERVWENRKALDHLCFSREINTMTPLGPNTLKIKEYFRVAKALYPNWDQKMAEELIEHFGISIKKKINKLSKGMLSMVTIAIGLASKADITILDEPVAGLDVVAREDFYRILVEEQASTGRTFIISTHIIEEAAAVFEEVIFLDRGNVLLKSNTEELLSRALHVTGDADAVDAATEGLNCHHAEMMGRSKGVTVLLEPGQQLKEGYDVTVQPLSLQNLFVALCGKEA</sequence>
<dbReference type="PROSITE" id="PS50893">
    <property type="entry name" value="ABC_TRANSPORTER_2"/>
    <property type="match status" value="1"/>
</dbReference>
<dbReference type="SMART" id="SM00382">
    <property type="entry name" value="AAA"/>
    <property type="match status" value="1"/>
</dbReference>
<dbReference type="SUPFAM" id="SSF52540">
    <property type="entry name" value="P-loop containing nucleoside triphosphate hydrolases"/>
    <property type="match status" value="1"/>
</dbReference>
<dbReference type="Proteomes" id="UP000224563">
    <property type="component" value="Unassembled WGS sequence"/>
</dbReference>